<keyword evidence="8" id="KW-1185">Reference proteome</keyword>
<evidence type="ECO:0000256" key="5">
    <source>
        <dbReference type="ARBA" id="ARBA00023027"/>
    </source>
</evidence>
<proteinExistence type="inferred from homology"/>
<dbReference type="PANTHER" id="PTHR12684:SF2">
    <property type="entry name" value="TRNA 2'-PHOSPHOTRANSFERASE 1"/>
    <property type="match status" value="1"/>
</dbReference>
<dbReference type="PANTHER" id="PTHR12684">
    <property type="entry name" value="PUTATIVE PHOSPHOTRANSFERASE"/>
    <property type="match status" value="1"/>
</dbReference>
<dbReference type="OMA" id="RHGASQM"/>
<dbReference type="InterPro" id="IPR042081">
    <property type="entry name" value="RNA_2'-PTrans_C"/>
</dbReference>
<sequence>MGRKQRSDDETTRLSRKMSAILRHRIAENGLSGVLRPDGYVPLDKLLATNGFAGAGVTAEQVRVVVETNDKQRFSMMEEDGVTYIRANQGHTSTGVEAEALLDRLDEAAAQRLGGGQGLAVHGTYYGAWSSIVSSGGLSRMTRHHIHLAEGLPGEAGVISGMRKSAEVFVWVDVLRAMRMGVTFYLSQNRVVLTPGREVDGLLPLEAFASVVDHSGRVWRDGGWHAADS</sequence>
<dbReference type="AlphaFoldDB" id="A0A0D3IUH5"/>
<evidence type="ECO:0000256" key="3">
    <source>
        <dbReference type="ARBA" id="ARBA00012007"/>
    </source>
</evidence>
<dbReference type="HOGENOM" id="CLU_052998_1_1_1"/>
<dbReference type="Pfam" id="PF01885">
    <property type="entry name" value="PTS_2-RNA"/>
    <property type="match status" value="1"/>
</dbReference>
<evidence type="ECO:0000256" key="6">
    <source>
        <dbReference type="ARBA" id="ARBA00047949"/>
    </source>
</evidence>
<dbReference type="Gene3D" id="3.20.170.30">
    <property type="match status" value="1"/>
</dbReference>
<accession>A0A0D3IUH5</accession>
<dbReference type="EnsemblProtists" id="EOD14910">
    <property type="protein sequence ID" value="EOD14910"/>
    <property type="gene ID" value="EMIHUDRAFT_461661"/>
</dbReference>
<protein>
    <recommendedName>
        <fullName evidence="3">2'-phosphotransferase</fullName>
        <ecNumber evidence="3">2.7.1.160</ecNumber>
    </recommendedName>
</protein>
<dbReference type="eggNOG" id="KOG2278">
    <property type="taxonomic scope" value="Eukaryota"/>
</dbReference>
<keyword evidence="5" id="KW-0520">NAD</keyword>
<dbReference type="Gene3D" id="1.10.10.970">
    <property type="entry name" value="RNA 2'-phosphotransferase, Tpt1/KptA family, N-terminal domain"/>
    <property type="match status" value="1"/>
</dbReference>
<keyword evidence="4" id="KW-0808">Transferase</keyword>
<dbReference type="InterPro" id="IPR042080">
    <property type="entry name" value="RNA_2'-PTrans_N"/>
</dbReference>
<dbReference type="RefSeq" id="XP_005767339.1">
    <property type="nucleotide sequence ID" value="XM_005767282.1"/>
</dbReference>
<dbReference type="SUPFAM" id="SSF56399">
    <property type="entry name" value="ADP-ribosylation"/>
    <property type="match status" value="1"/>
</dbReference>
<dbReference type="InterPro" id="IPR002745">
    <property type="entry name" value="Ptrans_KptA/Tpt1"/>
</dbReference>
<reference evidence="7" key="2">
    <citation type="submission" date="2024-10" db="UniProtKB">
        <authorList>
            <consortium name="EnsemblProtists"/>
        </authorList>
    </citation>
    <scope>IDENTIFICATION</scope>
</reference>
<comment type="similarity">
    <text evidence="2">Belongs to the KptA/TPT1 family.</text>
</comment>
<evidence type="ECO:0000256" key="4">
    <source>
        <dbReference type="ARBA" id="ARBA00022679"/>
    </source>
</evidence>
<organism evidence="7 8">
    <name type="scientific">Emiliania huxleyi (strain CCMP1516)</name>
    <dbReference type="NCBI Taxonomy" id="280463"/>
    <lineage>
        <taxon>Eukaryota</taxon>
        <taxon>Haptista</taxon>
        <taxon>Haptophyta</taxon>
        <taxon>Prymnesiophyceae</taxon>
        <taxon>Isochrysidales</taxon>
        <taxon>Noelaerhabdaceae</taxon>
        <taxon>Emiliania</taxon>
    </lineage>
</organism>
<evidence type="ECO:0000313" key="8">
    <source>
        <dbReference type="Proteomes" id="UP000013827"/>
    </source>
</evidence>
<dbReference type="Proteomes" id="UP000013827">
    <property type="component" value="Unassembled WGS sequence"/>
</dbReference>
<dbReference type="STRING" id="2903.R1DKB2"/>
<comment type="function">
    <text evidence="1">Catalyzes the last step of tRNA splicing, the transfer of the splice junction 2'-phosphate from ligated tRNA to NAD to produce ADP-ribose 1''-2'' cyclic phosphate.</text>
</comment>
<dbReference type="GeneID" id="17261043"/>
<comment type="catalytic activity">
    <reaction evidence="6">
        <text>2'-phospho-[ligated tRNA] + NAD(+) = mature tRNA + ADP-alpha-D-ribose 1'',2''-cyclic phosphate + nicotinamide</text>
        <dbReference type="Rhea" id="RHEA:23324"/>
        <dbReference type="Rhea" id="RHEA-COMP:11106"/>
        <dbReference type="Rhea" id="RHEA-COMP:11107"/>
        <dbReference type="ChEBI" id="CHEBI:17154"/>
        <dbReference type="ChEBI" id="CHEBI:57540"/>
        <dbReference type="ChEBI" id="CHEBI:76596"/>
        <dbReference type="ChEBI" id="CHEBI:82883"/>
        <dbReference type="ChEBI" id="CHEBI:85027"/>
        <dbReference type="EC" id="2.7.1.160"/>
    </reaction>
</comment>
<evidence type="ECO:0000256" key="2">
    <source>
        <dbReference type="ARBA" id="ARBA00009836"/>
    </source>
</evidence>
<dbReference type="GO" id="GO:0000215">
    <property type="term" value="F:tRNA 2'-phosphotransferase activity"/>
    <property type="evidence" value="ECO:0007669"/>
    <property type="project" value="UniProtKB-EC"/>
</dbReference>
<evidence type="ECO:0000256" key="1">
    <source>
        <dbReference type="ARBA" id="ARBA00003343"/>
    </source>
</evidence>
<reference evidence="8" key="1">
    <citation type="journal article" date="2013" name="Nature">
        <title>Pan genome of the phytoplankton Emiliania underpins its global distribution.</title>
        <authorList>
            <person name="Read B.A."/>
            <person name="Kegel J."/>
            <person name="Klute M.J."/>
            <person name="Kuo A."/>
            <person name="Lefebvre S.C."/>
            <person name="Maumus F."/>
            <person name="Mayer C."/>
            <person name="Miller J."/>
            <person name="Monier A."/>
            <person name="Salamov A."/>
            <person name="Young J."/>
            <person name="Aguilar M."/>
            <person name="Claverie J.M."/>
            <person name="Frickenhaus S."/>
            <person name="Gonzalez K."/>
            <person name="Herman E.K."/>
            <person name="Lin Y.C."/>
            <person name="Napier J."/>
            <person name="Ogata H."/>
            <person name="Sarno A.F."/>
            <person name="Shmutz J."/>
            <person name="Schroeder D."/>
            <person name="de Vargas C."/>
            <person name="Verret F."/>
            <person name="von Dassow P."/>
            <person name="Valentin K."/>
            <person name="Van de Peer Y."/>
            <person name="Wheeler G."/>
            <person name="Dacks J.B."/>
            <person name="Delwiche C.F."/>
            <person name="Dyhrman S.T."/>
            <person name="Glockner G."/>
            <person name="John U."/>
            <person name="Richards T."/>
            <person name="Worden A.Z."/>
            <person name="Zhang X."/>
            <person name="Grigoriev I.V."/>
            <person name="Allen A.E."/>
            <person name="Bidle K."/>
            <person name="Borodovsky M."/>
            <person name="Bowler C."/>
            <person name="Brownlee C."/>
            <person name="Cock J.M."/>
            <person name="Elias M."/>
            <person name="Gladyshev V.N."/>
            <person name="Groth M."/>
            <person name="Guda C."/>
            <person name="Hadaegh A."/>
            <person name="Iglesias-Rodriguez M.D."/>
            <person name="Jenkins J."/>
            <person name="Jones B.M."/>
            <person name="Lawson T."/>
            <person name="Leese F."/>
            <person name="Lindquist E."/>
            <person name="Lobanov A."/>
            <person name="Lomsadze A."/>
            <person name="Malik S.B."/>
            <person name="Marsh M.E."/>
            <person name="Mackinder L."/>
            <person name="Mock T."/>
            <person name="Mueller-Roeber B."/>
            <person name="Pagarete A."/>
            <person name="Parker M."/>
            <person name="Probert I."/>
            <person name="Quesneville H."/>
            <person name="Raines C."/>
            <person name="Rensing S.A."/>
            <person name="Riano-Pachon D.M."/>
            <person name="Richier S."/>
            <person name="Rokitta S."/>
            <person name="Shiraiwa Y."/>
            <person name="Soanes D.M."/>
            <person name="van der Giezen M."/>
            <person name="Wahlund T.M."/>
            <person name="Williams B."/>
            <person name="Wilson W."/>
            <person name="Wolfe G."/>
            <person name="Wurch L.L."/>
        </authorList>
    </citation>
    <scope>NUCLEOTIDE SEQUENCE</scope>
</reference>
<dbReference type="PaxDb" id="2903-EOD14910"/>
<dbReference type="KEGG" id="ehx:EMIHUDRAFT_461661"/>
<name>A0A0D3IUH5_EMIH1</name>
<dbReference type="GO" id="GO:0006388">
    <property type="term" value="P:tRNA splicing, via endonucleolytic cleavage and ligation"/>
    <property type="evidence" value="ECO:0007669"/>
    <property type="project" value="TreeGrafter"/>
</dbReference>
<dbReference type="EC" id="2.7.1.160" evidence="3"/>
<evidence type="ECO:0000313" key="7">
    <source>
        <dbReference type="EnsemblProtists" id="EOD14910"/>
    </source>
</evidence>